<evidence type="ECO:0000313" key="4">
    <source>
        <dbReference type="Proteomes" id="UP001295684"/>
    </source>
</evidence>
<feature type="region of interest" description="Disordered" evidence="1">
    <location>
        <begin position="102"/>
        <end position="121"/>
    </location>
</feature>
<gene>
    <name evidence="3" type="ORF">ECRASSUSDP1_LOCUS2510</name>
</gene>
<keyword evidence="2" id="KW-1133">Transmembrane helix</keyword>
<proteinExistence type="predicted"/>
<keyword evidence="2" id="KW-0472">Membrane</keyword>
<comment type="caution">
    <text evidence="3">The sequence shown here is derived from an EMBL/GenBank/DDBJ whole genome shotgun (WGS) entry which is preliminary data.</text>
</comment>
<feature type="transmembrane region" description="Helical" evidence="2">
    <location>
        <begin position="12"/>
        <end position="39"/>
    </location>
</feature>
<evidence type="ECO:0000256" key="2">
    <source>
        <dbReference type="SAM" id="Phobius"/>
    </source>
</evidence>
<accession>A0AAD1X8C6</accession>
<evidence type="ECO:0000313" key="3">
    <source>
        <dbReference type="EMBL" id="CAI2361200.1"/>
    </source>
</evidence>
<dbReference type="AlphaFoldDB" id="A0AAD1X8C6"/>
<evidence type="ECO:0000256" key="1">
    <source>
        <dbReference type="SAM" id="MobiDB-lite"/>
    </source>
</evidence>
<dbReference type="EMBL" id="CAMPGE010002398">
    <property type="protein sequence ID" value="CAI2361200.1"/>
    <property type="molecule type" value="Genomic_DNA"/>
</dbReference>
<dbReference type="Proteomes" id="UP001295684">
    <property type="component" value="Unassembled WGS sequence"/>
</dbReference>
<feature type="region of interest" description="Disordered" evidence="1">
    <location>
        <begin position="50"/>
        <end position="69"/>
    </location>
</feature>
<organism evidence="3 4">
    <name type="scientific">Euplotes crassus</name>
    <dbReference type="NCBI Taxonomy" id="5936"/>
    <lineage>
        <taxon>Eukaryota</taxon>
        <taxon>Sar</taxon>
        <taxon>Alveolata</taxon>
        <taxon>Ciliophora</taxon>
        <taxon>Intramacronucleata</taxon>
        <taxon>Spirotrichea</taxon>
        <taxon>Hypotrichia</taxon>
        <taxon>Euplotida</taxon>
        <taxon>Euplotidae</taxon>
        <taxon>Moneuplotes</taxon>
    </lineage>
</organism>
<keyword evidence="4" id="KW-1185">Reference proteome</keyword>
<sequence length="121" mass="13074">MLNFLIFKSSSIGVILESIFGSICGLALIVGAIILYCCFCKSKKKTNTFKNEAQAPKEAPPPVPGSPSPAPYVTIEPPLPYITRKSSIFQTLILKSTYTTASDDLCRPNNAPARDDTAQYG</sequence>
<name>A0AAD1X8C6_EUPCR</name>
<keyword evidence="2" id="KW-0812">Transmembrane</keyword>
<reference evidence="3" key="1">
    <citation type="submission" date="2023-07" db="EMBL/GenBank/DDBJ databases">
        <authorList>
            <consortium name="AG Swart"/>
            <person name="Singh M."/>
            <person name="Singh A."/>
            <person name="Seah K."/>
            <person name="Emmerich C."/>
        </authorList>
    </citation>
    <scope>NUCLEOTIDE SEQUENCE</scope>
    <source>
        <strain evidence="3">DP1</strain>
    </source>
</reference>
<feature type="compositionally biased region" description="Pro residues" evidence="1">
    <location>
        <begin position="58"/>
        <end position="69"/>
    </location>
</feature>
<protein>
    <submittedName>
        <fullName evidence="3">Uncharacterized protein</fullName>
    </submittedName>
</protein>